<evidence type="ECO:0000313" key="3">
    <source>
        <dbReference type="Proteomes" id="UP001465755"/>
    </source>
</evidence>
<accession>A0AAW1PHQ1</accession>
<evidence type="ECO:0008006" key="4">
    <source>
        <dbReference type="Google" id="ProtNLM"/>
    </source>
</evidence>
<name>A0AAW1PHQ1_9CHLO</name>
<dbReference type="Proteomes" id="UP001465755">
    <property type="component" value="Unassembled WGS sequence"/>
</dbReference>
<dbReference type="EMBL" id="JALJOQ010000028">
    <property type="protein sequence ID" value="KAK9807991.1"/>
    <property type="molecule type" value="Genomic_DNA"/>
</dbReference>
<reference evidence="2 3" key="1">
    <citation type="journal article" date="2024" name="Nat. Commun.">
        <title>Phylogenomics reveals the evolutionary origins of lichenization in chlorophyte algae.</title>
        <authorList>
            <person name="Puginier C."/>
            <person name="Libourel C."/>
            <person name="Otte J."/>
            <person name="Skaloud P."/>
            <person name="Haon M."/>
            <person name="Grisel S."/>
            <person name="Petersen M."/>
            <person name="Berrin J.G."/>
            <person name="Delaux P.M."/>
            <person name="Dal Grande F."/>
            <person name="Keller J."/>
        </authorList>
    </citation>
    <scope>NUCLEOTIDE SEQUENCE [LARGE SCALE GENOMIC DNA]</scope>
    <source>
        <strain evidence="2 3">SAG 2036</strain>
    </source>
</reference>
<organism evidence="2 3">
    <name type="scientific">Symbiochloris irregularis</name>
    <dbReference type="NCBI Taxonomy" id="706552"/>
    <lineage>
        <taxon>Eukaryota</taxon>
        <taxon>Viridiplantae</taxon>
        <taxon>Chlorophyta</taxon>
        <taxon>core chlorophytes</taxon>
        <taxon>Trebouxiophyceae</taxon>
        <taxon>Trebouxiales</taxon>
        <taxon>Trebouxiaceae</taxon>
        <taxon>Symbiochloris</taxon>
    </lineage>
</organism>
<feature type="region of interest" description="Disordered" evidence="1">
    <location>
        <begin position="105"/>
        <end position="136"/>
    </location>
</feature>
<keyword evidence="3" id="KW-1185">Reference proteome</keyword>
<protein>
    <recommendedName>
        <fullName evidence="4">Cleavage/polyadenylation specificity factor A subunit N-terminal domain-containing protein</fullName>
    </recommendedName>
</protein>
<evidence type="ECO:0000256" key="1">
    <source>
        <dbReference type="SAM" id="MobiDB-lite"/>
    </source>
</evidence>
<comment type="caution">
    <text evidence="2">The sequence shown here is derived from an EMBL/GenBank/DDBJ whole genome shotgun (WGS) entry which is preliminary data.</text>
</comment>
<proteinExistence type="predicted"/>
<sequence length="204" mass="21466">MRDLIFLESHFGEDRLMICSTFGPAIGCPKGCITLVHLDAATGDTITHMTLDLGALHSDLDQKDAAGVANPVFSSTGALLALTVTGLSLDDAAPDLDSYHSDDAEPILDLDDDASSRIDPDTAWDDGSSDAASGAGSDAEPAFVLVVDTATLAVRHLLHCPIAEAQVYFSWQEEVLVILHGLTSPWACNMVHMGNGHSQHISGA</sequence>
<evidence type="ECO:0000313" key="2">
    <source>
        <dbReference type="EMBL" id="KAK9807991.1"/>
    </source>
</evidence>
<gene>
    <name evidence="2" type="ORF">WJX73_000558</name>
</gene>
<dbReference type="AlphaFoldDB" id="A0AAW1PHQ1"/>